<keyword evidence="2" id="KW-1185">Reference proteome</keyword>
<evidence type="ECO:0000313" key="2">
    <source>
        <dbReference type="Proteomes" id="UP001597018"/>
    </source>
</evidence>
<protein>
    <submittedName>
        <fullName evidence="1">Uncharacterized protein</fullName>
    </submittedName>
</protein>
<accession>A0ABW3G3F0</accession>
<sequence>MTREDGCPVADAIVVSHHGQLARLRAENPAAADVAVVTGDLCYDRLRTSAPWRRRYRRAFGVDDDQVLVAVSSTWRPESLLGSVPELYERLLAELPADRFRVAAILHPNIRDAHQEHEVRRWFAPLRRAGLAVVPPERGWRATLVAADHLIGDHGSVTAYGAASGLTTLLAAFPESRVASGSVVDLLGRLAPRLRLDEPLLPQLRKAAAEHTPGRYGALHERITSFPDEAAERTRSLCYSMLGLDPPRGEPVVPPDDLAGLPDSPWYWRPTAAYASTSVHSGRSVQVDRFPAELLSAADVPDGAHLAVTADHPGRRLAALADVVVLADAEGWGRQADGWLRDTLDSRPGAQLAAAVRGDECTVLTRWGHRYRLREPGGSTDPALLASAVFGWLAAGGGDPTGLVVNGRAVEVS</sequence>
<name>A0ABW3G3F0_9PSEU</name>
<gene>
    <name evidence="1" type="ORF">ACFQ16_30320</name>
</gene>
<dbReference type="EMBL" id="JBHTIW010000057">
    <property type="protein sequence ID" value="MFD0924060.1"/>
    <property type="molecule type" value="Genomic_DNA"/>
</dbReference>
<dbReference type="Proteomes" id="UP001597018">
    <property type="component" value="Unassembled WGS sequence"/>
</dbReference>
<dbReference type="RefSeq" id="WP_345600702.1">
    <property type="nucleotide sequence ID" value="NZ_BAABLT010000013.1"/>
</dbReference>
<organism evidence="1 2">
    <name type="scientific">Saccharopolyspora rosea</name>
    <dbReference type="NCBI Taxonomy" id="524884"/>
    <lineage>
        <taxon>Bacteria</taxon>
        <taxon>Bacillati</taxon>
        <taxon>Actinomycetota</taxon>
        <taxon>Actinomycetes</taxon>
        <taxon>Pseudonocardiales</taxon>
        <taxon>Pseudonocardiaceae</taxon>
        <taxon>Saccharopolyspora</taxon>
    </lineage>
</organism>
<evidence type="ECO:0000313" key="1">
    <source>
        <dbReference type="EMBL" id="MFD0924060.1"/>
    </source>
</evidence>
<reference evidence="2" key="1">
    <citation type="journal article" date="2019" name="Int. J. Syst. Evol. Microbiol.">
        <title>The Global Catalogue of Microorganisms (GCM) 10K type strain sequencing project: providing services to taxonomists for standard genome sequencing and annotation.</title>
        <authorList>
            <consortium name="The Broad Institute Genomics Platform"/>
            <consortium name="The Broad Institute Genome Sequencing Center for Infectious Disease"/>
            <person name="Wu L."/>
            <person name="Ma J."/>
        </authorList>
    </citation>
    <scope>NUCLEOTIDE SEQUENCE [LARGE SCALE GENOMIC DNA]</scope>
    <source>
        <strain evidence="2">CCUG 56401</strain>
    </source>
</reference>
<proteinExistence type="predicted"/>
<comment type="caution">
    <text evidence="1">The sequence shown here is derived from an EMBL/GenBank/DDBJ whole genome shotgun (WGS) entry which is preliminary data.</text>
</comment>